<keyword evidence="1" id="KW-0472">Membrane</keyword>
<accession>A0A210Q961</accession>
<gene>
    <name evidence="3" type="ORF">KP79_PYT01586</name>
</gene>
<dbReference type="PANTHER" id="PTHR46791">
    <property type="entry name" value="EXPRESSED PROTEIN"/>
    <property type="match status" value="1"/>
</dbReference>
<dbReference type="Proteomes" id="UP000242188">
    <property type="component" value="Unassembled WGS sequence"/>
</dbReference>
<evidence type="ECO:0000259" key="2">
    <source>
        <dbReference type="Pfam" id="PF24764"/>
    </source>
</evidence>
<dbReference type="GO" id="GO:0003676">
    <property type="term" value="F:nucleic acid binding"/>
    <property type="evidence" value="ECO:0007669"/>
    <property type="project" value="InterPro"/>
</dbReference>
<dbReference type="SUPFAM" id="SSF53098">
    <property type="entry name" value="Ribonuclease H-like"/>
    <property type="match status" value="1"/>
</dbReference>
<keyword evidence="1" id="KW-1133">Transmembrane helix</keyword>
<keyword evidence="4" id="KW-1185">Reference proteome</keyword>
<feature type="transmembrane region" description="Helical" evidence="1">
    <location>
        <begin position="186"/>
        <end position="208"/>
    </location>
</feature>
<dbReference type="OrthoDB" id="6141539at2759"/>
<reference evidence="3 4" key="1">
    <citation type="journal article" date="2017" name="Nat. Ecol. Evol.">
        <title>Scallop genome provides insights into evolution of bilaterian karyotype and development.</title>
        <authorList>
            <person name="Wang S."/>
            <person name="Zhang J."/>
            <person name="Jiao W."/>
            <person name="Li J."/>
            <person name="Xun X."/>
            <person name="Sun Y."/>
            <person name="Guo X."/>
            <person name="Huan P."/>
            <person name="Dong B."/>
            <person name="Zhang L."/>
            <person name="Hu X."/>
            <person name="Sun X."/>
            <person name="Wang J."/>
            <person name="Zhao C."/>
            <person name="Wang Y."/>
            <person name="Wang D."/>
            <person name="Huang X."/>
            <person name="Wang R."/>
            <person name="Lv J."/>
            <person name="Li Y."/>
            <person name="Zhang Z."/>
            <person name="Liu B."/>
            <person name="Lu W."/>
            <person name="Hui Y."/>
            <person name="Liang J."/>
            <person name="Zhou Z."/>
            <person name="Hou R."/>
            <person name="Li X."/>
            <person name="Liu Y."/>
            <person name="Li H."/>
            <person name="Ning X."/>
            <person name="Lin Y."/>
            <person name="Zhao L."/>
            <person name="Xing Q."/>
            <person name="Dou J."/>
            <person name="Li Y."/>
            <person name="Mao J."/>
            <person name="Guo H."/>
            <person name="Dou H."/>
            <person name="Li T."/>
            <person name="Mu C."/>
            <person name="Jiang W."/>
            <person name="Fu Q."/>
            <person name="Fu X."/>
            <person name="Miao Y."/>
            <person name="Liu J."/>
            <person name="Yu Q."/>
            <person name="Li R."/>
            <person name="Liao H."/>
            <person name="Li X."/>
            <person name="Kong Y."/>
            <person name="Jiang Z."/>
            <person name="Chourrout D."/>
            <person name="Li R."/>
            <person name="Bao Z."/>
        </authorList>
    </citation>
    <scope>NUCLEOTIDE SEQUENCE [LARGE SCALE GENOMIC DNA]</scope>
    <source>
        <strain evidence="3 4">PY_sf001</strain>
    </source>
</reference>
<dbReference type="AlphaFoldDB" id="A0A210Q961"/>
<dbReference type="Gene3D" id="3.30.420.10">
    <property type="entry name" value="Ribonuclease H-like superfamily/Ribonuclease H"/>
    <property type="match status" value="1"/>
</dbReference>
<evidence type="ECO:0000256" key="1">
    <source>
        <dbReference type="SAM" id="Phobius"/>
    </source>
</evidence>
<sequence>MYGKCKEKGLSIRKEDIRLILKEIDPIEVETRMSRRLVRRAYFARGPNYVWHIDGYDKIKPFGMCIRGCIDGYSRKLIWLNVHQTNNNPKIVGGYFLEAVKECGGTPRIVRTDYGTENGHVCDFQHFFHRNNRRENAFIYGPSTANQRIESWWGFLRKECIQYWIELFRSLQEEGKYSGDFLDKNLLQFCFMALIQVGFILFSVIILYF</sequence>
<feature type="domain" description="Integrase core" evidence="2">
    <location>
        <begin position="42"/>
        <end position="196"/>
    </location>
</feature>
<dbReference type="Pfam" id="PF24764">
    <property type="entry name" value="rva_4"/>
    <property type="match status" value="1"/>
</dbReference>
<comment type="caution">
    <text evidence="3">The sequence shown here is derived from an EMBL/GenBank/DDBJ whole genome shotgun (WGS) entry which is preliminary data.</text>
</comment>
<proteinExistence type="predicted"/>
<evidence type="ECO:0000313" key="4">
    <source>
        <dbReference type="Proteomes" id="UP000242188"/>
    </source>
</evidence>
<protein>
    <recommendedName>
        <fullName evidence="2">Integrase core domain-containing protein</fullName>
    </recommendedName>
</protein>
<dbReference type="EMBL" id="NEDP02004537">
    <property type="protein sequence ID" value="OWF45268.1"/>
    <property type="molecule type" value="Genomic_DNA"/>
</dbReference>
<dbReference type="PANTHER" id="PTHR46791:SF13">
    <property type="entry name" value="CLR5 DOMAIN-CONTAINING PROTEIN"/>
    <property type="match status" value="1"/>
</dbReference>
<dbReference type="InterPro" id="IPR058913">
    <property type="entry name" value="Integrase_dom_put"/>
</dbReference>
<dbReference type="InterPro" id="IPR012337">
    <property type="entry name" value="RNaseH-like_sf"/>
</dbReference>
<evidence type="ECO:0000313" key="3">
    <source>
        <dbReference type="EMBL" id="OWF45268.1"/>
    </source>
</evidence>
<dbReference type="InterPro" id="IPR036397">
    <property type="entry name" value="RNaseH_sf"/>
</dbReference>
<keyword evidence="1" id="KW-0812">Transmembrane</keyword>
<organism evidence="3 4">
    <name type="scientific">Mizuhopecten yessoensis</name>
    <name type="common">Japanese scallop</name>
    <name type="synonym">Patinopecten yessoensis</name>
    <dbReference type="NCBI Taxonomy" id="6573"/>
    <lineage>
        <taxon>Eukaryota</taxon>
        <taxon>Metazoa</taxon>
        <taxon>Spiralia</taxon>
        <taxon>Lophotrochozoa</taxon>
        <taxon>Mollusca</taxon>
        <taxon>Bivalvia</taxon>
        <taxon>Autobranchia</taxon>
        <taxon>Pteriomorphia</taxon>
        <taxon>Pectinida</taxon>
        <taxon>Pectinoidea</taxon>
        <taxon>Pectinidae</taxon>
        <taxon>Mizuhopecten</taxon>
    </lineage>
</organism>
<name>A0A210Q961_MIZYE</name>